<dbReference type="EMBL" id="RCHU02000006">
    <property type="protein sequence ID" value="KAL3586645.1"/>
    <property type="molecule type" value="Genomic_DNA"/>
</dbReference>
<organism evidence="1 2">
    <name type="scientific">Populus alba</name>
    <name type="common">White poplar</name>
    <dbReference type="NCBI Taxonomy" id="43335"/>
    <lineage>
        <taxon>Eukaryota</taxon>
        <taxon>Viridiplantae</taxon>
        <taxon>Streptophyta</taxon>
        <taxon>Embryophyta</taxon>
        <taxon>Tracheophyta</taxon>
        <taxon>Spermatophyta</taxon>
        <taxon>Magnoliopsida</taxon>
        <taxon>eudicotyledons</taxon>
        <taxon>Gunneridae</taxon>
        <taxon>Pentapetalae</taxon>
        <taxon>rosids</taxon>
        <taxon>fabids</taxon>
        <taxon>Malpighiales</taxon>
        <taxon>Salicaceae</taxon>
        <taxon>Saliceae</taxon>
        <taxon>Populus</taxon>
    </lineage>
</organism>
<evidence type="ECO:0000313" key="2">
    <source>
        <dbReference type="Proteomes" id="UP000309997"/>
    </source>
</evidence>
<protein>
    <submittedName>
        <fullName evidence="1">Uncharacterized protein</fullName>
    </submittedName>
</protein>
<evidence type="ECO:0000313" key="1">
    <source>
        <dbReference type="EMBL" id="KAL3586645.1"/>
    </source>
</evidence>
<name>A0ACC4C586_POPAL</name>
<keyword evidence="2" id="KW-1185">Reference proteome</keyword>
<comment type="caution">
    <text evidence="1">The sequence shown here is derived from an EMBL/GenBank/DDBJ whole genome shotgun (WGS) entry which is preliminary data.</text>
</comment>
<sequence>MWRGDALSTSEYGCVCVCDFLMESANEVISSVEQSLKTKLCLTPLQLEADSQAVALAMYKDGEQTRDSITANRVT</sequence>
<proteinExistence type="predicted"/>
<reference evidence="1 2" key="1">
    <citation type="journal article" date="2024" name="Plant Biotechnol. J.">
        <title>Genome and CRISPR/Cas9 system of a widespread forest tree (Populus alba) in the world.</title>
        <authorList>
            <person name="Liu Y.J."/>
            <person name="Jiang P.F."/>
            <person name="Han X.M."/>
            <person name="Li X.Y."/>
            <person name="Wang H.M."/>
            <person name="Wang Y.J."/>
            <person name="Wang X.X."/>
            <person name="Zeng Q.Y."/>
        </authorList>
    </citation>
    <scope>NUCLEOTIDE SEQUENCE [LARGE SCALE GENOMIC DNA]</scope>
    <source>
        <strain evidence="2">cv. PAL-ZL1</strain>
    </source>
</reference>
<accession>A0ACC4C586</accession>
<dbReference type="Proteomes" id="UP000309997">
    <property type="component" value="Unassembled WGS sequence"/>
</dbReference>
<gene>
    <name evidence="1" type="ORF">D5086_013512</name>
</gene>